<dbReference type="Proteomes" id="UP000249688">
    <property type="component" value="Unassembled WGS sequence"/>
</dbReference>
<protein>
    <submittedName>
        <fullName evidence="1">Uncharacterized protein</fullName>
    </submittedName>
</protein>
<keyword evidence="2" id="KW-1185">Reference proteome</keyword>
<dbReference type="EMBL" id="QKYU01000052">
    <property type="protein sequence ID" value="PZW36940.1"/>
    <property type="molecule type" value="Genomic_DNA"/>
</dbReference>
<reference evidence="1 2" key="1">
    <citation type="submission" date="2018-06" db="EMBL/GenBank/DDBJ databases">
        <title>Genomic Encyclopedia of Archaeal and Bacterial Type Strains, Phase II (KMG-II): from individual species to whole genera.</title>
        <authorList>
            <person name="Goeker M."/>
        </authorList>
    </citation>
    <scope>NUCLEOTIDE SEQUENCE [LARGE SCALE GENOMIC DNA]</scope>
    <source>
        <strain evidence="1 2">DSM 24525</strain>
    </source>
</reference>
<accession>A0A2W7IFD4</accession>
<gene>
    <name evidence="1" type="ORF">C8P66_1525</name>
</gene>
<dbReference type="RefSeq" id="WP_111400639.1">
    <property type="nucleotide sequence ID" value="NZ_QKYU01000052.1"/>
</dbReference>
<sequence length="78" mass="8682">MTDRTARAARNQENSLAAFLAKKAEFDALLAELTQASEDHFGADPEEVLWGEAAWLSDATAKLKDIADQHFRRGEYEA</sequence>
<name>A0A2W7IFD4_9PROT</name>
<organism evidence="1 2">
    <name type="scientific">Humitalea rosea</name>
    <dbReference type="NCBI Taxonomy" id="990373"/>
    <lineage>
        <taxon>Bacteria</taxon>
        <taxon>Pseudomonadati</taxon>
        <taxon>Pseudomonadota</taxon>
        <taxon>Alphaproteobacteria</taxon>
        <taxon>Acetobacterales</taxon>
        <taxon>Roseomonadaceae</taxon>
        <taxon>Humitalea</taxon>
    </lineage>
</organism>
<proteinExistence type="predicted"/>
<evidence type="ECO:0000313" key="2">
    <source>
        <dbReference type="Proteomes" id="UP000249688"/>
    </source>
</evidence>
<evidence type="ECO:0000313" key="1">
    <source>
        <dbReference type="EMBL" id="PZW36940.1"/>
    </source>
</evidence>
<dbReference type="AlphaFoldDB" id="A0A2W7IFD4"/>
<comment type="caution">
    <text evidence="1">The sequence shown here is derived from an EMBL/GenBank/DDBJ whole genome shotgun (WGS) entry which is preliminary data.</text>
</comment>
<dbReference type="OrthoDB" id="6198191at2"/>